<evidence type="ECO:0000313" key="2">
    <source>
        <dbReference type="Proteomes" id="UP001519343"/>
    </source>
</evidence>
<organism evidence="1 2">
    <name type="scientific">Ammoniphilus resinae</name>
    <dbReference type="NCBI Taxonomy" id="861532"/>
    <lineage>
        <taxon>Bacteria</taxon>
        <taxon>Bacillati</taxon>
        <taxon>Bacillota</taxon>
        <taxon>Bacilli</taxon>
        <taxon>Bacillales</taxon>
        <taxon>Paenibacillaceae</taxon>
        <taxon>Aneurinibacillus group</taxon>
        <taxon>Ammoniphilus</taxon>
    </lineage>
</organism>
<dbReference type="Proteomes" id="UP001519343">
    <property type="component" value="Unassembled WGS sequence"/>
</dbReference>
<evidence type="ECO:0000313" key="1">
    <source>
        <dbReference type="EMBL" id="MBP1933664.1"/>
    </source>
</evidence>
<dbReference type="EMBL" id="JAGGKT010000012">
    <property type="protein sequence ID" value="MBP1933664.1"/>
    <property type="molecule type" value="Genomic_DNA"/>
</dbReference>
<sequence length="53" mass="6280">MKRSRNKFSILEIHPNNGPTLEELQPKIKEWITEVLKISQRLDYESLKKDNNG</sequence>
<name>A0ABS4GTR7_9BACL</name>
<keyword evidence="2" id="KW-1185">Reference proteome</keyword>
<comment type="caution">
    <text evidence="1">The sequence shown here is derived from an EMBL/GenBank/DDBJ whole genome shotgun (WGS) entry which is preliminary data.</text>
</comment>
<reference evidence="1 2" key="1">
    <citation type="submission" date="2021-03" db="EMBL/GenBank/DDBJ databases">
        <title>Genomic Encyclopedia of Type Strains, Phase IV (KMG-IV): sequencing the most valuable type-strain genomes for metagenomic binning, comparative biology and taxonomic classification.</title>
        <authorList>
            <person name="Goeker M."/>
        </authorList>
    </citation>
    <scope>NUCLEOTIDE SEQUENCE [LARGE SCALE GENOMIC DNA]</scope>
    <source>
        <strain evidence="1 2">DSM 24738</strain>
    </source>
</reference>
<proteinExistence type="predicted"/>
<protein>
    <submittedName>
        <fullName evidence="1">Uncharacterized protein</fullName>
    </submittedName>
</protein>
<accession>A0ABS4GTR7</accession>
<gene>
    <name evidence="1" type="ORF">J2Z37_003677</name>
</gene>
<dbReference type="RefSeq" id="WP_209811677.1">
    <property type="nucleotide sequence ID" value="NZ_JAGGKT010000012.1"/>
</dbReference>